<evidence type="ECO:0000313" key="3">
    <source>
        <dbReference type="Proteomes" id="UP001330749"/>
    </source>
</evidence>
<organism evidence="2 3">
    <name type="scientific">Bacillus xiapuensis</name>
    <dbReference type="NCBI Taxonomy" id="2014075"/>
    <lineage>
        <taxon>Bacteria</taxon>
        <taxon>Bacillati</taxon>
        <taxon>Bacillota</taxon>
        <taxon>Bacilli</taxon>
        <taxon>Bacillales</taxon>
        <taxon>Bacillaceae</taxon>
        <taxon>Bacillus</taxon>
    </lineage>
</organism>
<dbReference type="EMBL" id="JARMQG010000084">
    <property type="protein sequence ID" value="MED3562403.1"/>
    <property type="molecule type" value="Genomic_DNA"/>
</dbReference>
<keyword evidence="3" id="KW-1185">Reference proteome</keyword>
<comment type="caution">
    <text evidence="2">The sequence shown here is derived from an EMBL/GenBank/DDBJ whole genome shotgun (WGS) entry which is preliminary data.</text>
</comment>
<evidence type="ECO:0000256" key="1">
    <source>
        <dbReference type="SAM" id="Coils"/>
    </source>
</evidence>
<feature type="coiled-coil region" evidence="1">
    <location>
        <begin position="58"/>
        <end position="85"/>
    </location>
</feature>
<keyword evidence="1" id="KW-0175">Coiled coil</keyword>
<sequence length="86" mass="10020">MENNLVKLHFSYTDELNQESVYKRTIATDTVLLDGTLEILLENFKLFLKASGIDEELVDRIQLTEEEFEDDFDEIEEENTAVSDDE</sequence>
<name>A0ABU6N8M4_9BACI</name>
<evidence type="ECO:0000313" key="2">
    <source>
        <dbReference type="EMBL" id="MED3562403.1"/>
    </source>
</evidence>
<accession>A0ABU6N8M4</accession>
<proteinExistence type="predicted"/>
<gene>
    <name evidence="2" type="ORF">P4447_08035</name>
</gene>
<dbReference type="RefSeq" id="WP_327967327.1">
    <property type="nucleotide sequence ID" value="NZ_JARMQG010000084.1"/>
</dbReference>
<reference evidence="2 3" key="1">
    <citation type="submission" date="2023-03" db="EMBL/GenBank/DDBJ databases">
        <title>Bacillus Genome Sequencing.</title>
        <authorList>
            <person name="Dunlap C."/>
        </authorList>
    </citation>
    <scope>NUCLEOTIDE SEQUENCE [LARGE SCALE GENOMIC DNA]</scope>
    <source>
        <strain evidence="2 3">B-14544</strain>
    </source>
</reference>
<dbReference type="Proteomes" id="UP001330749">
    <property type="component" value="Unassembled WGS sequence"/>
</dbReference>
<protein>
    <submittedName>
        <fullName evidence="2">Uncharacterized protein</fullName>
    </submittedName>
</protein>